<dbReference type="GO" id="GO:0004489">
    <property type="term" value="F:methylenetetrahydrofolate reductase [NAD(P)H] activity"/>
    <property type="evidence" value="ECO:0007669"/>
    <property type="project" value="InterPro"/>
</dbReference>
<keyword evidence="5 6" id="KW-0560">Oxidoreductase</keyword>
<evidence type="ECO:0000256" key="4">
    <source>
        <dbReference type="ARBA" id="ARBA00022827"/>
    </source>
</evidence>
<accession>A0AAW4FRV6</accession>
<keyword evidence="8" id="KW-1185">Reference proteome</keyword>
<keyword evidence="4 6" id="KW-0274">FAD</keyword>
<evidence type="ECO:0000256" key="1">
    <source>
        <dbReference type="ARBA" id="ARBA00001974"/>
    </source>
</evidence>
<dbReference type="InterPro" id="IPR003171">
    <property type="entry name" value="Mehydrof_redctse-like"/>
</dbReference>
<gene>
    <name evidence="7" type="ORF">GFB56_25380</name>
</gene>
<dbReference type="Gene3D" id="3.20.20.220">
    <property type="match status" value="1"/>
</dbReference>
<evidence type="ECO:0000256" key="2">
    <source>
        <dbReference type="ARBA" id="ARBA00004777"/>
    </source>
</evidence>
<comment type="caution">
    <text evidence="7">The sequence shown here is derived from an EMBL/GenBank/DDBJ whole genome shotgun (WGS) entry which is preliminary data.</text>
</comment>
<comment type="cofactor">
    <cofactor evidence="1 6">
        <name>FAD</name>
        <dbReference type="ChEBI" id="CHEBI:57692"/>
    </cofactor>
</comment>
<dbReference type="Proteomes" id="UP000744980">
    <property type="component" value="Unassembled WGS sequence"/>
</dbReference>
<proteinExistence type="inferred from homology"/>
<protein>
    <recommendedName>
        <fullName evidence="6">Methylenetetrahydrofolate reductase</fullName>
    </recommendedName>
</protein>
<evidence type="ECO:0000313" key="8">
    <source>
        <dbReference type="Proteomes" id="UP000744980"/>
    </source>
</evidence>
<comment type="similarity">
    <text evidence="6">Belongs to the methylenetetrahydrofolate reductase family.</text>
</comment>
<sequence>MTALIQHGSALFRDYSLEITGKDIWQIEAAKSEIPAGTPINIAYLGNESHAQRIEAAARIRQWGFEPVPIISSRRLRSVQDRDELLTGLISAARPARFMFVGGDPSSPTGPYKDSLDLIAGGIVADHGIVNVGIAGYPEGHPKIDQARLWVALGQKTELLKARGCSVEITTQFGFDADAVVDWIAQVRARGIDAPIRIGVPGPADVKRLLRFAAQFGVASSAAIVGKYGFSLANLVNKVGPDRFMSRLAGGMAGRDLGTVMLHLYPFGGIADTVAWAARAAGRQTNESVGALDRPRYY</sequence>
<comment type="pathway">
    <text evidence="2 6">One-carbon metabolism; tetrahydrofolate interconversion.</text>
</comment>
<reference evidence="7 8" key="1">
    <citation type="submission" date="2020-01" db="EMBL/GenBank/DDBJ databases">
        <title>Draft genome assembly of Ensifer adhaerens T173.</title>
        <authorList>
            <person name="Craig J.E."/>
            <person name="Stinchcombe J.R."/>
        </authorList>
    </citation>
    <scope>NUCLEOTIDE SEQUENCE [LARGE SCALE GENOMIC DNA]</scope>
    <source>
        <strain evidence="7 8">T173</strain>
    </source>
</reference>
<dbReference type="SUPFAM" id="SSF51730">
    <property type="entry name" value="FAD-linked oxidoreductase"/>
    <property type="match status" value="1"/>
</dbReference>
<name>A0AAW4FRV6_9HYPH</name>
<organism evidence="7 8">
    <name type="scientific">Ensifer canadensis</name>
    <dbReference type="NCBI Taxonomy" id="555315"/>
    <lineage>
        <taxon>Bacteria</taxon>
        <taxon>Pseudomonadati</taxon>
        <taxon>Pseudomonadota</taxon>
        <taxon>Alphaproteobacteria</taxon>
        <taxon>Hyphomicrobiales</taxon>
        <taxon>Rhizobiaceae</taxon>
        <taxon>Sinorhizobium/Ensifer group</taxon>
        <taxon>Ensifer</taxon>
    </lineage>
</organism>
<evidence type="ECO:0000256" key="5">
    <source>
        <dbReference type="ARBA" id="ARBA00023002"/>
    </source>
</evidence>
<evidence type="ECO:0000256" key="3">
    <source>
        <dbReference type="ARBA" id="ARBA00022630"/>
    </source>
</evidence>
<dbReference type="EMBL" id="WXFA01000022">
    <property type="protein sequence ID" value="MBM3094081.1"/>
    <property type="molecule type" value="Genomic_DNA"/>
</dbReference>
<dbReference type="InterPro" id="IPR029041">
    <property type="entry name" value="FAD-linked_oxidoreductase-like"/>
</dbReference>
<dbReference type="AlphaFoldDB" id="A0AAW4FRV6"/>
<dbReference type="GO" id="GO:0006555">
    <property type="term" value="P:methionine metabolic process"/>
    <property type="evidence" value="ECO:0007669"/>
    <property type="project" value="InterPro"/>
</dbReference>
<evidence type="ECO:0000256" key="6">
    <source>
        <dbReference type="RuleBase" id="RU003862"/>
    </source>
</evidence>
<dbReference type="RefSeq" id="WP_203529011.1">
    <property type="nucleotide sequence ID" value="NZ_CP083371.1"/>
</dbReference>
<evidence type="ECO:0000313" key="7">
    <source>
        <dbReference type="EMBL" id="MBM3094081.1"/>
    </source>
</evidence>
<dbReference type="Pfam" id="PF02219">
    <property type="entry name" value="MTHFR"/>
    <property type="match status" value="1"/>
</dbReference>
<keyword evidence="3 6" id="KW-0285">Flavoprotein</keyword>